<organism evidence="1 2">
    <name type="scientific">Marinobacter confluentis</name>
    <dbReference type="NCBI Taxonomy" id="1697557"/>
    <lineage>
        <taxon>Bacteria</taxon>
        <taxon>Pseudomonadati</taxon>
        <taxon>Pseudomonadota</taxon>
        <taxon>Gammaproteobacteria</taxon>
        <taxon>Pseudomonadales</taxon>
        <taxon>Marinobacteraceae</taxon>
        <taxon>Marinobacter</taxon>
    </lineage>
</organism>
<comment type="caution">
    <text evidence="1">The sequence shown here is derived from an EMBL/GenBank/DDBJ whole genome shotgun (WGS) entry which is preliminary data.</text>
</comment>
<protein>
    <recommendedName>
        <fullName evidence="3">SSU ribosomal protein S2p (SAe)</fullName>
    </recommendedName>
</protein>
<evidence type="ECO:0000313" key="1">
    <source>
        <dbReference type="EMBL" id="TGN40311.1"/>
    </source>
</evidence>
<dbReference type="Proteomes" id="UP000298325">
    <property type="component" value="Unassembled WGS sequence"/>
</dbReference>
<reference evidence="1 2" key="1">
    <citation type="submission" date="2019-04" db="EMBL/GenBank/DDBJ databases">
        <authorList>
            <person name="Park S."/>
            <person name="Yoon J.-H."/>
        </authorList>
    </citation>
    <scope>NUCLEOTIDE SEQUENCE [LARGE SCALE GENOMIC DNA]</scope>
    <source>
        <strain evidence="1 2">HJM-18</strain>
    </source>
</reference>
<dbReference type="EMBL" id="SRPF01000002">
    <property type="protein sequence ID" value="TGN40311.1"/>
    <property type="molecule type" value="Genomic_DNA"/>
</dbReference>
<proteinExistence type="predicted"/>
<dbReference type="RefSeq" id="WP_135802973.1">
    <property type="nucleotide sequence ID" value="NZ_SRPF01000002.1"/>
</dbReference>
<sequence length="313" mass="32968">MSKTTLLAGLYGDASAKPNSFDRLNPGLGSQVLPGEMIVLGDPEGMECTREEADLMDVAAQVNAKVRALDEDEAQFLIKYYDLLEVVTSTGTEGLGAGAVMVSKQIKSIENTLRDIEKLYQDSFRKHGHLNNPDFFEKRQALYRKLDFSLGSVARKGMSLDDDAKVKKALGLSSKSIVHHWKAAGVGKIPGYATHYERLATGARYARSAGYIGITLDATLAVMKIHEACTAGDDKAYEVVSYREGGKLVGSMAGGTLGAGASYGCLAFGVTSAGIGAVACAVIVGGLGAAAGSQVGRNTGEAVGEKLREVVHE</sequence>
<accession>A0A4Z1C2D6</accession>
<evidence type="ECO:0000313" key="2">
    <source>
        <dbReference type="Proteomes" id="UP000298325"/>
    </source>
</evidence>
<keyword evidence="2" id="KW-1185">Reference proteome</keyword>
<dbReference type="AlphaFoldDB" id="A0A4Z1C2D6"/>
<evidence type="ECO:0008006" key="3">
    <source>
        <dbReference type="Google" id="ProtNLM"/>
    </source>
</evidence>
<dbReference type="OrthoDB" id="6352550at2"/>
<name>A0A4Z1C2D6_9GAMM</name>
<gene>
    <name evidence="1" type="ORF">E5Q11_08510</name>
</gene>